<keyword evidence="3" id="KW-1185">Reference proteome</keyword>
<proteinExistence type="predicted"/>
<dbReference type="Proteomes" id="UP001249394">
    <property type="component" value="Plasmid punmamed1"/>
</dbReference>
<evidence type="ECO:0000256" key="1">
    <source>
        <dbReference type="SAM" id="MobiDB-lite"/>
    </source>
</evidence>
<dbReference type="InterPro" id="IPR036388">
    <property type="entry name" value="WH-like_DNA-bd_sf"/>
</dbReference>
<evidence type="ECO:0000313" key="3">
    <source>
        <dbReference type="Proteomes" id="UP001249394"/>
    </source>
</evidence>
<dbReference type="Gene3D" id="1.10.10.10">
    <property type="entry name" value="Winged helix-like DNA-binding domain superfamily/Winged helix DNA-binding domain"/>
    <property type="match status" value="1"/>
</dbReference>
<keyword evidence="2" id="KW-0614">Plasmid</keyword>
<evidence type="ECO:0000313" key="2">
    <source>
        <dbReference type="EMBL" id="WND24152.1"/>
    </source>
</evidence>
<feature type="compositionally biased region" description="Polar residues" evidence="1">
    <location>
        <begin position="178"/>
        <end position="189"/>
    </location>
</feature>
<dbReference type="InterPro" id="IPR036390">
    <property type="entry name" value="WH_DNA-bd_sf"/>
</dbReference>
<dbReference type="SUPFAM" id="SSF46785">
    <property type="entry name" value="Winged helix' DNA-binding domain"/>
    <property type="match status" value="1"/>
</dbReference>
<name>A0ABY9UML7_STRVL</name>
<protein>
    <submittedName>
        <fullName evidence="2">Helix-turn-helix domain-containing protein</fullName>
    </submittedName>
</protein>
<reference evidence="2 3" key="1">
    <citation type="submission" date="2023-09" db="EMBL/GenBank/DDBJ databases">
        <title>The genome sequence of Streptomyces anthocyanicus.</title>
        <authorList>
            <person name="Mo P."/>
        </authorList>
    </citation>
    <scope>NUCLEOTIDE SEQUENCE [LARGE SCALE GENOMIC DNA]</scope>
    <source>
        <strain evidence="2 3">JCM 4387</strain>
        <plasmid evidence="2 3">punmamed1</plasmid>
    </source>
</reference>
<organism evidence="2 3">
    <name type="scientific">Streptomyces violaceus</name>
    <name type="common">Streptomyces venezuelae</name>
    <dbReference type="NCBI Taxonomy" id="1936"/>
    <lineage>
        <taxon>Bacteria</taxon>
        <taxon>Bacillati</taxon>
        <taxon>Actinomycetota</taxon>
        <taxon>Actinomycetes</taxon>
        <taxon>Kitasatosporales</taxon>
        <taxon>Streptomycetaceae</taxon>
        <taxon>Streptomyces</taxon>
    </lineage>
</organism>
<accession>A0ABY9UML7</accession>
<feature type="region of interest" description="Disordered" evidence="1">
    <location>
        <begin position="152"/>
        <end position="220"/>
    </location>
</feature>
<feature type="compositionally biased region" description="Basic residues" evidence="1">
    <location>
        <begin position="152"/>
        <end position="167"/>
    </location>
</feature>
<geneLocation type="plasmid" evidence="2 3">
    <name>punmamed1</name>
</geneLocation>
<sequence length="434" mass="48098">MPPAQQWIHTTTGRIATCAHSWMQAVHWIAGSGLYTPSRAHGPKWGPTTIAIAQEISALKECRPGVDYLARKLKVAERTVQYHLGMLREAGLLVYRSKGTRIQGVGGRASVFERVIPIEFDEALGIRTIGEGAMRRPVGAAEESRTLLGKLAKKAARKARRRPRRKSSSAERRCTPMQVGTSGTSSADRTYSPPESKLASGTGKSSTRKQAKRGPRKLNKVGRRYQLAKELIQLVPWLRGASIPRIAWIIRHVADAGWTVLEVQAAAERFISDKEPRRPSAVLAFRLASCHLLYTTPDRRKVLVEDWQDSRRAEQARHSEAAQHADHVQGPGSVSVQDLFREAARRVNEIAYGPVDDAECFEINVEDGTPPLDLADLDPVWIQQVRKDAAEDLSSITSALASGMSDRDARRLYTNWLVDQALAAQRRSELAPAF</sequence>
<feature type="compositionally biased region" description="Basic residues" evidence="1">
    <location>
        <begin position="206"/>
        <end position="220"/>
    </location>
</feature>
<gene>
    <name evidence="2" type="ORF">RI060_43305</name>
</gene>
<dbReference type="EMBL" id="CP134214">
    <property type="protein sequence ID" value="WND24152.1"/>
    <property type="molecule type" value="Genomic_DNA"/>
</dbReference>